<dbReference type="EMBL" id="LN679128">
    <property type="protein sequence ID" value="CEL57263.1"/>
    <property type="molecule type" value="Genomic_DNA"/>
</dbReference>
<dbReference type="Proteomes" id="UP000059188">
    <property type="component" value="Unassembled WGS sequence"/>
</dbReference>
<organism evidence="2 3">
    <name type="scientific">Thanatephorus cucumeris (strain AG1-IB / isolate 7/3/14)</name>
    <name type="common">Lettuce bottom rot fungus</name>
    <name type="synonym">Rhizoctonia solani</name>
    <dbReference type="NCBI Taxonomy" id="1108050"/>
    <lineage>
        <taxon>Eukaryota</taxon>
        <taxon>Fungi</taxon>
        <taxon>Dikarya</taxon>
        <taxon>Basidiomycota</taxon>
        <taxon>Agaricomycotina</taxon>
        <taxon>Agaricomycetes</taxon>
        <taxon>Cantharellales</taxon>
        <taxon>Ceratobasidiaceae</taxon>
        <taxon>Rhizoctonia</taxon>
        <taxon>Rhizoctonia solani AG-1</taxon>
    </lineage>
</organism>
<dbReference type="Gene3D" id="2.120.10.30">
    <property type="entry name" value="TolB, C-terminal domain"/>
    <property type="match status" value="1"/>
</dbReference>
<evidence type="ECO:0000313" key="3">
    <source>
        <dbReference type="Proteomes" id="UP000059188"/>
    </source>
</evidence>
<dbReference type="OrthoDB" id="507128at2759"/>
<name>A0A0B7FM25_THACB</name>
<dbReference type="InterPro" id="IPR011041">
    <property type="entry name" value="Quinoprot_gluc/sorb_DH_b-prop"/>
</dbReference>
<protein>
    <recommendedName>
        <fullName evidence="1">Pyrroloquinoline quinone-dependent pyranose dehydrogenase beta-propeller domain-containing protein</fullName>
    </recommendedName>
</protein>
<dbReference type="InterPro" id="IPR011042">
    <property type="entry name" value="6-blade_b-propeller_TolB-like"/>
</dbReference>
<dbReference type="InterPro" id="IPR054539">
    <property type="entry name" value="Beta-prop_PDH"/>
</dbReference>
<evidence type="ECO:0000313" key="2">
    <source>
        <dbReference type="EMBL" id="CEL57263.1"/>
    </source>
</evidence>
<keyword evidence="3" id="KW-1185">Reference proteome</keyword>
<gene>
    <name evidence="2" type="ORF">RSOLAG1IB_08475</name>
</gene>
<accession>A0A0B7FM25</accession>
<evidence type="ECO:0000259" key="1">
    <source>
        <dbReference type="Pfam" id="PF22807"/>
    </source>
</evidence>
<feature type="domain" description="Pyrroloquinoline quinone-dependent pyranose dehydrogenase beta-propeller" evidence="1">
    <location>
        <begin position="55"/>
        <end position="410"/>
    </location>
</feature>
<dbReference type="STRING" id="1108050.A0A0B7FM25"/>
<dbReference type="Pfam" id="PF22807">
    <property type="entry name" value="TrAA12"/>
    <property type="match status" value="1"/>
</dbReference>
<sequence>MWDRTPEVFQHRLLHSLCARSRSVILFGNALSVFALPTSPSECKSLSSLSFAYPPTVANGLTAHVIYNNVTTPRGIRIDKEDNLLVVERLKGIISLTRRDDVTCAGWEKRTVITQSDLRHGIKIGPIPGKMDMQYLYASSQERVYRWEYDAKDARIIGNYTTLVYNMTNPSHTTRTLLLQPGENGESEYLIVSRGSASKFDESAANINAGPAQIHQFPLTKSDRPTQGYHWNNGAVLAWGVRNGVGIALSKDGKDLWEIENSSDNIRWRDVDIHVDSPAEELNRVSLRESEKITLESKFYGYPSCYTAWNSSSVPYNASQPVFDLPTGAQFSMRPIGTQPDDAWCEDPSNNKPPRLSLQAHTAPLDLIFYDRSKHSSGHSDVGLTNACDGDAISSLHGSWKREPPTVLSVSHGRMTLLLRPLTHPMVMSILCMRLI</sequence>
<dbReference type="SUPFAM" id="SSF50952">
    <property type="entry name" value="Soluble quinoprotein glucose dehydrogenase"/>
    <property type="match status" value="1"/>
</dbReference>
<proteinExistence type="predicted"/>
<dbReference type="AlphaFoldDB" id="A0A0B7FM25"/>
<reference evidence="2 3" key="1">
    <citation type="submission" date="2014-11" db="EMBL/GenBank/DDBJ databases">
        <authorList>
            <person name="Wibberg Daniel"/>
        </authorList>
    </citation>
    <scope>NUCLEOTIDE SEQUENCE [LARGE SCALE GENOMIC DNA]</scope>
    <source>
        <strain evidence="2">Rhizoctonia solani AG1-IB 7/3/14</strain>
    </source>
</reference>